<dbReference type="GeneID" id="59282939"/>
<name>A0A8H6L9K2_9LECA</name>
<keyword evidence="1" id="KW-0732">Signal</keyword>
<evidence type="ECO:0000256" key="1">
    <source>
        <dbReference type="SAM" id="SignalP"/>
    </source>
</evidence>
<comment type="caution">
    <text evidence="2">The sequence shown here is derived from an EMBL/GenBank/DDBJ whole genome shotgun (WGS) entry which is preliminary data.</text>
</comment>
<dbReference type="RefSeq" id="XP_037169852.1">
    <property type="nucleotide sequence ID" value="XM_037303205.1"/>
</dbReference>
<dbReference type="Proteomes" id="UP000578531">
    <property type="component" value="Unassembled WGS sequence"/>
</dbReference>
<reference evidence="2 3" key="1">
    <citation type="journal article" date="2020" name="Genomics">
        <title>Complete, high-quality genomes from long-read metagenomic sequencing of two wolf lichen thalli reveals enigmatic genome architecture.</title>
        <authorList>
            <person name="McKenzie S.K."/>
            <person name="Walston R.F."/>
            <person name="Allen J.L."/>
        </authorList>
    </citation>
    <scope>NUCLEOTIDE SEQUENCE [LARGE SCALE GENOMIC DNA]</scope>
    <source>
        <strain evidence="2">WasteWater2</strain>
    </source>
</reference>
<evidence type="ECO:0000313" key="3">
    <source>
        <dbReference type="Proteomes" id="UP000578531"/>
    </source>
</evidence>
<sequence length="329" mass="35755">MITLRLITALSGIYFSSAAVLQPAQSLAQANPATVPALPAEVLNQQTTNGSLVVLQQPRPPERWDTASLSHINLTAPIRFNCVCDERRFGRDLNPRSCLDAWTRIPAIERELSFGPRRRTDRDPTYDVYLPKRYLSPDGTCAIEPRIRPGMMSARAKPTDAGLAALGIIRHCASDGIPPTGGFANNFGGDNNLGVAVKLFKSEAECGTGTFSPSFLQSCNSLADRMPATATNSTFGSSWTHPQYKTPFDWKSPDGMCHARINVRSTQVRKGSWYRLWEAVIAINAVCISVGKGGIWHGLSDDDDLSISVWAEDPLSALAYGNVTLVSTS</sequence>
<dbReference type="EMBL" id="JACCJC010000003">
    <property type="protein sequence ID" value="KAF6240593.1"/>
    <property type="molecule type" value="Genomic_DNA"/>
</dbReference>
<gene>
    <name evidence="2" type="ORF">HO173_001264</name>
</gene>
<proteinExistence type="predicted"/>
<dbReference type="OrthoDB" id="5275764at2759"/>
<keyword evidence="3" id="KW-1185">Reference proteome</keyword>
<protein>
    <submittedName>
        <fullName evidence="2">Uncharacterized protein</fullName>
    </submittedName>
</protein>
<evidence type="ECO:0000313" key="2">
    <source>
        <dbReference type="EMBL" id="KAF6240593.1"/>
    </source>
</evidence>
<feature type="signal peptide" evidence="1">
    <location>
        <begin position="1"/>
        <end position="18"/>
    </location>
</feature>
<accession>A0A8H6L9K2</accession>
<organism evidence="2 3">
    <name type="scientific">Letharia columbiana</name>
    <dbReference type="NCBI Taxonomy" id="112416"/>
    <lineage>
        <taxon>Eukaryota</taxon>
        <taxon>Fungi</taxon>
        <taxon>Dikarya</taxon>
        <taxon>Ascomycota</taxon>
        <taxon>Pezizomycotina</taxon>
        <taxon>Lecanoromycetes</taxon>
        <taxon>OSLEUM clade</taxon>
        <taxon>Lecanoromycetidae</taxon>
        <taxon>Lecanorales</taxon>
        <taxon>Lecanorineae</taxon>
        <taxon>Parmeliaceae</taxon>
        <taxon>Letharia</taxon>
    </lineage>
</organism>
<dbReference type="AlphaFoldDB" id="A0A8H6L9K2"/>
<feature type="chain" id="PRO_5034305043" evidence="1">
    <location>
        <begin position="19"/>
        <end position="329"/>
    </location>
</feature>